<dbReference type="SMART" id="SM00228">
    <property type="entry name" value="PDZ"/>
    <property type="match status" value="7"/>
</dbReference>
<feature type="compositionally biased region" description="Polar residues" evidence="9">
    <location>
        <begin position="318"/>
        <end position="330"/>
    </location>
</feature>
<feature type="compositionally biased region" description="Polar residues" evidence="9">
    <location>
        <begin position="918"/>
        <end position="929"/>
    </location>
</feature>
<feature type="compositionally biased region" description="Basic and acidic residues" evidence="9">
    <location>
        <begin position="243"/>
        <end position="260"/>
    </location>
</feature>
<feature type="compositionally biased region" description="Polar residues" evidence="9">
    <location>
        <begin position="432"/>
        <end position="444"/>
    </location>
</feature>
<feature type="compositionally biased region" description="Polar residues" evidence="9">
    <location>
        <begin position="1743"/>
        <end position="1766"/>
    </location>
</feature>
<evidence type="ECO:0000259" key="10">
    <source>
        <dbReference type="PROSITE" id="PS50106"/>
    </source>
</evidence>
<evidence type="ECO:0000256" key="1">
    <source>
        <dbReference type="ARBA" id="ARBA00022676"/>
    </source>
</evidence>
<dbReference type="FunFam" id="3.90.228.10:FF:000007">
    <property type="entry name" value="Poly [ADP-ribose] polymerase"/>
    <property type="match status" value="1"/>
</dbReference>
<feature type="region of interest" description="Disordered" evidence="9">
    <location>
        <begin position="192"/>
        <end position="333"/>
    </location>
</feature>
<feature type="compositionally biased region" description="Basic and acidic residues" evidence="9">
    <location>
        <begin position="1292"/>
        <end position="1302"/>
    </location>
</feature>
<dbReference type="CDD" id="cd06762">
    <property type="entry name" value="PDZ6_PDZD2-PDZ3_hPro-IL-16-like"/>
    <property type="match status" value="1"/>
</dbReference>
<feature type="compositionally biased region" description="Polar residues" evidence="9">
    <location>
        <begin position="1634"/>
        <end position="1654"/>
    </location>
</feature>
<evidence type="ECO:0000259" key="11">
    <source>
        <dbReference type="PROSITE" id="PS51059"/>
    </source>
</evidence>
<keyword evidence="3" id="KW-0548">Nucleotidyltransferase</keyword>
<evidence type="ECO:0000256" key="4">
    <source>
        <dbReference type="ARBA" id="ARBA00022765"/>
    </source>
</evidence>
<dbReference type="SUPFAM" id="SSF50156">
    <property type="entry name" value="PDZ domain-like"/>
    <property type="match status" value="7"/>
</dbReference>
<dbReference type="CDD" id="cd06760">
    <property type="entry name" value="PDZ4_PDZD2-PDZ2_hPro-IL-16-like"/>
    <property type="match status" value="1"/>
</dbReference>
<feature type="region of interest" description="Disordered" evidence="9">
    <location>
        <begin position="426"/>
        <end position="472"/>
    </location>
</feature>
<evidence type="ECO:0000256" key="8">
    <source>
        <dbReference type="RuleBase" id="RU362114"/>
    </source>
</evidence>
<feature type="domain" description="PDZ" evidence="10">
    <location>
        <begin position="2225"/>
        <end position="2297"/>
    </location>
</feature>
<feature type="region of interest" description="Disordered" evidence="9">
    <location>
        <begin position="681"/>
        <end position="724"/>
    </location>
</feature>
<feature type="compositionally biased region" description="Polar residues" evidence="9">
    <location>
        <begin position="2023"/>
        <end position="2034"/>
    </location>
</feature>
<feature type="compositionally biased region" description="Acidic residues" evidence="9">
    <location>
        <begin position="996"/>
        <end position="1010"/>
    </location>
</feature>
<keyword evidence="1 8" id="KW-0328">Glycosyltransferase</keyword>
<dbReference type="Proteomes" id="UP001187343">
    <property type="component" value="Unassembled WGS sequence"/>
</dbReference>
<dbReference type="PROSITE" id="PS51059">
    <property type="entry name" value="PARP_CATALYTIC"/>
    <property type="match status" value="1"/>
</dbReference>
<feature type="compositionally biased region" description="Low complexity" evidence="9">
    <location>
        <begin position="2035"/>
        <end position="2049"/>
    </location>
</feature>
<feature type="compositionally biased region" description="Polar residues" evidence="9">
    <location>
        <begin position="1668"/>
        <end position="1691"/>
    </location>
</feature>
<dbReference type="Gene3D" id="2.30.42.10">
    <property type="match status" value="7"/>
</dbReference>
<sequence>MPITQENALSHLPLLENWLWARERDGDEGDEPRTSTGGVCQAAIRKLVEYIQLNFAEIDSPLYSQFREEIDAEVRAVYLNKSEEDGPEFGLSFGNIPIFGDPEGKKKGVRRRRRKGDKGPVLDVGCIWVTEVKKNSPAARCGDVKLRDELLSLNGQLMVGVDVTGASYLADQCWNGGCIYLIMLRRIKRKAPLPPCNGSGGNSVDISNEHRRNVSSEPAGSPTQNGQNGKRTRKFGVISRSSFTRDSKDSKDSRDFEHENGYSSMEAELTSPESSTPQDTPTDDSPVIGPSVLIPSHMTVGSTATLPSRSRLSESYKTESISSEPSSQPREGSRIWKMHMVKGQDGLGIQITGGRGSKRSPHGIIVAHVEEGGAAQRDGRLKAGDELLMINGHSLVGLSHQEAVAILRSTAGLVQLVVASRDESEVDFHKYPSTSLPDLVSTCSGPDASPSPGEEKENMEPDVEDVRASSLSLPTQDLFTDLDRLEERGRIEGPKGCCRSPTPMKFRSRSQGGGSRLESVGEDDELIVENGDTGSDVAEKPARGGRKHSLPQQLDTVGIRQEYQIVKKSARSLSTVQVESPWRLAQPSIISNIVLMKGQGKGLGFSIVGGQDSARGRMGIFVKTIFPNGAAAADGRLKEGDEILEVNGESLQGLTHQQAIQTFKQLKKGVVTLTVRTRLRSPSLTPCPTPTLLSRSSSPNSNASGGTPVPTSFEDGDSRKGPGPKDRIIMEVTLNKEPGVGLGIGACCLTLENSAPGIYIHSLAPGSVAKMDSRLSRGDQLLEVDSVSLRHAALSEAYAILSECGPGPVSLIISRHPNPKVSEQEMDEVITRSTHRDSHSSHTLGLPSKSPSPTVKVKQGEGNPALSWTMKRFLEPASRQGSLSSEAELSQYFSVHDVPSQSSLSETMAMGSSDDDMLNSSRSCNTSMEESAAPQPHVYRDGCYRGSDSSPTTPECCKVTGGAGRTADMPQQASVGSSPSSVRSPLLRQRRVICYEDEPSDDETGLEEDNGPFRRLLRGVSDGGHHQEEDSGIVIATSSLEVDDESQDSSESHRQINSEPVTPLYDSSLESEEGPSGPPSAESPFMPIRSMEAAGGTNLGIKKEPHREGQEVKRSPKLEHKAVTRVKSMMSIECPNPPQRTKGEEPPLLPATPAQVTQNSTRMPCRMLHCKKGESSELAGVCTIETIVLQRSETESFGLDLEIKSTPLKVLITGLRTGGVAEREASGKMSVGDEIVTIGDTSVCTSTYQEICDLMHNLPVTLTLEVKKPVSAVDRLSSLIMSSGCEGSSKMETPRHPPEEGDHMDKTLVAAQESISSETNTKHASAVHSNSIPVSNIDDVITELNSSESKEKDQSVLGFTDASAKTAECSKVDDRGTAAQSQPNLLDFSALDVGNGACHFPVGKTFLNSYSRNFSNLGEDIVPLEKGHGEKPSMYCLVEDSDSESDSADSAIKVESSQGHCEGSQDTDSDEEAVELCFSTVNQPAYSQSKGSSLPDRKSMAKSQSVDKTIAGMDLHNPLSLTMQDKENHSVSKVPDPHCPQVSGDLLNGDSGHEAICVSQRTPSNCKSDEKCETVSNSVQICQTPTGVTYPAVPQSNCHVTPRSQERTTKLLSNASLSVEKLNSGQVPMGLTVSEPNELNYTNGKTSGQASSTIAPKDKEIEKVPDKVQTQSKSTNYCVKSLGTKSPNDTPASPLLRSRLKAHDKKTNTSSKLKGLSIKSKSKDQEQSVSRSPRMESPGQKKALSSPSQSPKLVSKRTPTGSPKSTRTSEKIRVTSCKTDQSQPVKTNSINATKELKSSKKEQVSDLKEQVSKSEVTVANTQRTFIEVRLSSSSSSTPVLTRKEVVNASHLSLASMSVDQVEWEESNSDSSLGRPTIPIESSNSSSSCSRQNGTNNANETAEKVYCNGQEENLLRNSNNKDTSSSLKTNMSRLYLRGLDRRSCSTDASGSLDPNPFSVRQRIQSFENLASFDRSVKCIDIPFYANTSKPPLNRRLSGYAGSNSSQSGDSRSLRRSFSSCVDHLSSTPSPLYPQNSSTTSVVTISESTPSNQTTEAVMKEKVRNEASLYQPAVHTPPVLRSRNARAHGGLSRSKLREIRALSMPELDKLCTEDFTNDPGNVIFKTELEIYPRRSIDPSSHNLQCTVVTRVSSVDTGVLGSPNNGDQHEGQITGLSCWSISLKDLESSPLDQNKVQDVLCSLTTKVDVTGLIQETSTLSEVKDDIYFVILTKEQGSGLGFSIAGGVDLEQKSITVHRVFTRGVAGVEGTIHRGDRVLSINGTSLSGLTHGEALSCLHQTRLPKQALVIIQKDKNTEPTSPRQELPLQTGICLTLGHRDSIREHKTSVEVGPDGALSVELQKTTAGLGFSLDGGKASAHGDRPLYIKRIFRGGAAEQSRVVDVGDELLAINGKSLQGLMHYDAWNIIKTVSEGPVQQERIQKDVDIVIQRCKAEKDCLFSDFRFSDSTFTFTYSKGPKRVSYSVHVSDDYPDNTYVSNSENDDEVLVTRDPIPVIFHRIATEIRKNNDATSCLSIKSKLQTDKNACHYAIEEDSEGDNDSEEFYYVGQVNYDGELHKHPQLEADLAAVRDLYGHHAVSLREYGAIDDVDIDLHIDVTFLDEEIALAWDVIRSEPVIVRLHCSLTQYLNGPVPTVDVFQVSTKDRFGLGHQLKKIMQTFVTQQWKCQSKDKLISPHSKKQNEKKVKSPLHIFSTLRRSPSYPPPGCVKSKKKLKPEQDGMSKSHRLLRRTCSSTVKPEMDGCVGKSHKLLGHSLSSDPRMEQHQPLKQPHRLLPRPCSTAVKPEDCPPLRPHKLSPRPSAAEPRCEHAAGSTDGGALKPHRLLGRSCSGSVRTEELDGLKHHHRLLSRSYSSSTKIGKNDIFKEPVTESRRLSLTSGLIGILAPSLSSTPQPNFGAKSIPVRDRGFLVQTMEYAEQRIPVLNEFCVVCDEPHVFQNGPMLRPTVCERELCVFAFQTLGVMNEAADEIATGAQVVDLLVSMCRSALESPRKVVIFEPYPSVVDPNDSQALAFNPRKKDYDRVMRALDSIASIREMTQAPYLEIKKQMDKHDPLAHPLLQWVISSNRSHIVKLPVTRQLKFMHTHHQFLLLSSPPAKESNFRAAKGLFGSTFAFHGSHIENWHSILRNGLVVASNTRLQLHGAIYGSGIYLSPLSSISFGYSGMNKKQQKVASKDETAANKSNIQLQSQKKGQNPQFLQSRNLKCIALCEVITSPDLHKHGDIWVVPNTDHVCTRFFFVYEDGQVGDTSINTQDPGIHKEILRVIGNQTATG</sequence>
<comment type="function">
    <text evidence="7">Mono-ADP-ribosyltransferase that mediates mono-ADP-ribosylation of target proteins.</text>
</comment>
<feature type="region of interest" description="Disordered" evidence="9">
    <location>
        <begin position="491"/>
        <end position="550"/>
    </location>
</feature>
<feature type="compositionally biased region" description="Low complexity" evidence="9">
    <location>
        <begin position="681"/>
        <end position="708"/>
    </location>
</feature>
<feature type="domain" description="PDZ" evidence="10">
    <location>
        <begin position="337"/>
        <end position="422"/>
    </location>
</feature>
<dbReference type="GO" id="GO:0016779">
    <property type="term" value="F:nucleotidyltransferase activity"/>
    <property type="evidence" value="ECO:0007669"/>
    <property type="project" value="UniProtKB-KW"/>
</dbReference>
<feature type="region of interest" description="Disordered" evidence="9">
    <location>
        <begin position="1627"/>
        <end position="1784"/>
    </location>
</feature>
<feature type="domain" description="PDZ" evidence="10">
    <location>
        <begin position="95"/>
        <end position="156"/>
    </location>
</feature>
<feature type="region of interest" description="Disordered" evidence="9">
    <location>
        <begin position="1446"/>
        <end position="1469"/>
    </location>
</feature>
<dbReference type="CDD" id="cd06763">
    <property type="entry name" value="PDZ7_PDZD2-PDZ4_hPro-IL-16-like"/>
    <property type="match status" value="1"/>
</dbReference>
<name>A0AA88Q439_9TELE</name>
<keyword evidence="5 8" id="KW-0520">NAD</keyword>
<feature type="compositionally biased region" description="Polar residues" evidence="9">
    <location>
        <begin position="215"/>
        <end position="229"/>
    </location>
</feature>
<feature type="region of interest" description="Disordered" evidence="9">
    <location>
        <begin position="1989"/>
        <end position="2054"/>
    </location>
</feature>
<dbReference type="Pfam" id="PF00595">
    <property type="entry name" value="PDZ"/>
    <property type="match status" value="5"/>
</dbReference>
<proteinExistence type="inferred from homology"/>
<feature type="region of interest" description="Disordered" evidence="9">
    <location>
        <begin position="2772"/>
        <end position="2791"/>
    </location>
</feature>
<evidence type="ECO:0000256" key="6">
    <source>
        <dbReference type="ARBA" id="ARBA00024347"/>
    </source>
</evidence>
<dbReference type="PANTHER" id="PTHR11324:SF16">
    <property type="entry name" value="PDZ DOMAIN-CONTAINING PROTEIN 2"/>
    <property type="match status" value="1"/>
</dbReference>
<evidence type="ECO:0000256" key="3">
    <source>
        <dbReference type="ARBA" id="ARBA00022695"/>
    </source>
</evidence>
<protein>
    <recommendedName>
        <fullName evidence="8">Poly [ADP-ribose] polymerase</fullName>
        <shortName evidence="8">PARP</shortName>
        <ecNumber evidence="8">2.4.2.-</ecNumber>
    </recommendedName>
</protein>
<feature type="compositionally biased region" description="Polar residues" evidence="9">
    <location>
        <begin position="299"/>
        <end position="310"/>
    </location>
</feature>
<comment type="similarity">
    <text evidence="6">Belongs to the ARTD/PARP family.</text>
</comment>
<organism evidence="12 13">
    <name type="scientific">Cirrhinus molitorella</name>
    <name type="common">mud carp</name>
    <dbReference type="NCBI Taxonomy" id="172907"/>
    <lineage>
        <taxon>Eukaryota</taxon>
        <taxon>Metazoa</taxon>
        <taxon>Chordata</taxon>
        <taxon>Craniata</taxon>
        <taxon>Vertebrata</taxon>
        <taxon>Euteleostomi</taxon>
        <taxon>Actinopterygii</taxon>
        <taxon>Neopterygii</taxon>
        <taxon>Teleostei</taxon>
        <taxon>Ostariophysi</taxon>
        <taxon>Cypriniformes</taxon>
        <taxon>Cyprinidae</taxon>
        <taxon>Labeoninae</taxon>
        <taxon>Labeonini</taxon>
        <taxon>Cirrhinus</taxon>
    </lineage>
</organism>
<dbReference type="InterPro" id="IPR001478">
    <property type="entry name" value="PDZ"/>
</dbReference>
<dbReference type="FunFam" id="2.30.42.10:FF:000127">
    <property type="entry name" value="Pro-interleukin-16"/>
    <property type="match status" value="1"/>
</dbReference>
<dbReference type="CDD" id="cd23061">
    <property type="entry name" value="PDZ1_PDZD2-like"/>
    <property type="match status" value="1"/>
</dbReference>
<dbReference type="EMBL" id="JAUYZG010000003">
    <property type="protein sequence ID" value="KAK2911839.1"/>
    <property type="molecule type" value="Genomic_DNA"/>
</dbReference>
<feature type="domain" description="PARP catalytic" evidence="11">
    <location>
        <begin position="3049"/>
        <end position="3276"/>
    </location>
</feature>
<feature type="region of interest" description="Disordered" evidence="9">
    <location>
        <begin position="1283"/>
        <end position="1302"/>
    </location>
</feature>
<feature type="compositionally biased region" description="Low complexity" evidence="9">
    <location>
        <begin position="1710"/>
        <end position="1719"/>
    </location>
</feature>
<evidence type="ECO:0000313" key="12">
    <source>
        <dbReference type="EMBL" id="KAK2911839.1"/>
    </source>
</evidence>
<feature type="region of interest" description="Disordered" evidence="9">
    <location>
        <begin position="908"/>
        <end position="983"/>
    </location>
</feature>
<feature type="compositionally biased region" description="Polar residues" evidence="9">
    <location>
        <begin position="271"/>
        <end position="280"/>
    </location>
</feature>
<feature type="domain" description="PDZ" evidence="10">
    <location>
        <begin position="731"/>
        <end position="805"/>
    </location>
</feature>
<dbReference type="PANTHER" id="PTHR11324">
    <property type="entry name" value="IL16-RELATED"/>
    <property type="match status" value="1"/>
</dbReference>
<dbReference type="SUPFAM" id="SSF56399">
    <property type="entry name" value="ADP-ribosylation"/>
    <property type="match status" value="1"/>
</dbReference>
<dbReference type="CDD" id="cd06758">
    <property type="entry name" value="PDZ2_PDZD2-like"/>
    <property type="match status" value="1"/>
</dbReference>
<dbReference type="EC" id="2.4.2.-" evidence="8"/>
<feature type="region of interest" description="Disordered" evidence="9">
    <location>
        <begin position="832"/>
        <end position="861"/>
    </location>
</feature>
<keyword evidence="13" id="KW-1185">Reference proteome</keyword>
<feature type="region of interest" description="Disordered" evidence="9">
    <location>
        <begin position="1485"/>
        <end position="1505"/>
    </location>
</feature>
<feature type="region of interest" description="Disordered" evidence="9">
    <location>
        <begin position="996"/>
        <end position="1086"/>
    </location>
</feature>
<evidence type="ECO:0000256" key="2">
    <source>
        <dbReference type="ARBA" id="ARBA00022679"/>
    </source>
</evidence>
<keyword evidence="2 8" id="KW-0808">Transferase</keyword>
<feature type="domain" description="PDZ" evidence="10">
    <location>
        <begin position="592"/>
        <end position="678"/>
    </location>
</feature>
<dbReference type="InterPro" id="IPR012317">
    <property type="entry name" value="Poly(ADP-ribose)pol_cat_dom"/>
</dbReference>
<feature type="region of interest" description="Disordered" evidence="9">
    <location>
        <begin position="2796"/>
        <end position="2836"/>
    </location>
</feature>
<dbReference type="Gene3D" id="3.90.228.10">
    <property type="match status" value="1"/>
</dbReference>
<dbReference type="CDD" id="cd01341">
    <property type="entry name" value="ADP_ribosyl"/>
    <property type="match status" value="2"/>
</dbReference>
<evidence type="ECO:0000256" key="5">
    <source>
        <dbReference type="ARBA" id="ARBA00023027"/>
    </source>
</evidence>
<dbReference type="CDD" id="cd06759">
    <property type="entry name" value="PDZ3_PDZD2-PDZ1_hPro-IL-16-like"/>
    <property type="match status" value="1"/>
</dbReference>
<feature type="compositionally biased region" description="Basic and acidic residues" evidence="9">
    <location>
        <begin position="1656"/>
        <end position="1666"/>
    </location>
</feature>
<feature type="region of interest" description="Disordered" evidence="9">
    <location>
        <begin position="1864"/>
        <end position="1896"/>
    </location>
</feature>
<gene>
    <name evidence="12" type="ORF">Q8A67_003972</name>
</gene>
<dbReference type="GO" id="GO:0003950">
    <property type="term" value="F:NAD+ poly-ADP-ribosyltransferase activity"/>
    <property type="evidence" value="ECO:0007669"/>
    <property type="project" value="UniProtKB-UniRule"/>
</dbReference>
<evidence type="ECO:0000313" key="13">
    <source>
        <dbReference type="Proteomes" id="UP001187343"/>
    </source>
</evidence>
<comment type="caution">
    <text evidence="12">The sequence shown here is derived from an EMBL/GenBank/DDBJ whole genome shotgun (WGS) entry which is preliminary data.</text>
</comment>
<feature type="domain" description="PDZ" evidence="10">
    <location>
        <begin position="2354"/>
        <end position="2425"/>
    </location>
</feature>
<evidence type="ECO:0000256" key="7">
    <source>
        <dbReference type="ARBA" id="ARBA00055359"/>
    </source>
</evidence>
<feature type="compositionally biased region" description="Basic and acidic residues" evidence="9">
    <location>
        <begin position="453"/>
        <end position="467"/>
    </location>
</feature>
<dbReference type="InterPro" id="IPR036034">
    <property type="entry name" value="PDZ_sf"/>
</dbReference>
<dbReference type="Pfam" id="PF00644">
    <property type="entry name" value="PARP"/>
    <property type="match status" value="1"/>
</dbReference>
<accession>A0AA88Q439</accession>
<dbReference type="CDD" id="cd06761">
    <property type="entry name" value="PDZ5_PDZD2-like"/>
    <property type="match status" value="1"/>
</dbReference>
<dbReference type="PROSITE" id="PS50106">
    <property type="entry name" value="PDZ"/>
    <property type="match status" value="7"/>
</dbReference>
<feature type="compositionally biased region" description="Low complexity" evidence="9">
    <location>
        <begin position="970"/>
        <end position="983"/>
    </location>
</feature>
<feature type="domain" description="PDZ" evidence="10">
    <location>
        <begin position="1186"/>
        <end position="1270"/>
    </location>
</feature>
<reference evidence="12" key="1">
    <citation type="submission" date="2023-08" db="EMBL/GenBank/DDBJ databases">
        <title>Chromosome-level Genome Assembly of mud carp (Cirrhinus molitorella).</title>
        <authorList>
            <person name="Liu H."/>
        </authorList>
    </citation>
    <scope>NUCLEOTIDE SEQUENCE</scope>
    <source>
        <strain evidence="12">Prfri</strain>
        <tissue evidence="12">Muscle</tissue>
    </source>
</reference>
<evidence type="ECO:0000256" key="9">
    <source>
        <dbReference type="SAM" id="MobiDB-lite"/>
    </source>
</evidence>
<keyword evidence="4" id="KW-0013">ADP-ribosylation</keyword>
<feature type="region of interest" description="Disordered" evidence="9">
    <location>
        <begin position="2718"/>
        <end position="2741"/>
    </location>
</feature>